<evidence type="ECO:0000256" key="1">
    <source>
        <dbReference type="SAM" id="MobiDB-lite"/>
    </source>
</evidence>
<organism evidence="2 3">
    <name type="scientific">Cnuibacter physcomitrellae</name>
    <dbReference type="NCBI Taxonomy" id="1619308"/>
    <lineage>
        <taxon>Bacteria</taxon>
        <taxon>Bacillati</taxon>
        <taxon>Actinomycetota</taxon>
        <taxon>Actinomycetes</taxon>
        <taxon>Micrococcales</taxon>
        <taxon>Microbacteriaceae</taxon>
        <taxon>Cnuibacter</taxon>
    </lineage>
</organism>
<dbReference type="EMBL" id="CP020715">
    <property type="protein sequence ID" value="ARJ04592.1"/>
    <property type="molecule type" value="Genomic_DNA"/>
</dbReference>
<dbReference type="RefSeq" id="WP_085018732.1">
    <property type="nucleotide sequence ID" value="NZ_BMHD01000001.1"/>
</dbReference>
<sequence length="69" mass="7570">MGIDDMTRKAQQFLGDEKVQNALKSEKAEDVSDRILDGVAGAVNRVTGEKHTDKVEKARAEADKRVGNE</sequence>
<dbReference type="STRING" id="1619308.B5808_04650"/>
<accession>A0A1X9LJC2</accession>
<dbReference type="AlphaFoldDB" id="A0A1X9LJC2"/>
<reference evidence="2 3" key="1">
    <citation type="submission" date="2017-04" db="EMBL/GenBank/DDBJ databases">
        <authorList>
            <person name="Afonso C.L."/>
            <person name="Miller P.J."/>
            <person name="Scott M.A."/>
            <person name="Spackman E."/>
            <person name="Goraichik I."/>
            <person name="Dimitrov K.M."/>
            <person name="Suarez D.L."/>
            <person name="Swayne D.E."/>
        </authorList>
    </citation>
    <scope>NUCLEOTIDE SEQUENCE [LARGE SCALE GENOMIC DNA]</scope>
    <source>
        <strain evidence="3">XA(T)</strain>
    </source>
</reference>
<dbReference type="Pfam" id="PF14013">
    <property type="entry name" value="MT0933_antitox"/>
    <property type="match status" value="1"/>
</dbReference>
<evidence type="ECO:0000313" key="2">
    <source>
        <dbReference type="EMBL" id="ARJ04592.1"/>
    </source>
</evidence>
<dbReference type="InterPro" id="IPR028037">
    <property type="entry name" value="Antitoxin_Rv0909/MT0933"/>
</dbReference>
<protein>
    <submittedName>
        <fullName evidence="2">Antitoxin protein</fullName>
    </submittedName>
</protein>
<feature type="region of interest" description="Disordered" evidence="1">
    <location>
        <begin position="47"/>
        <end position="69"/>
    </location>
</feature>
<keyword evidence="3" id="KW-1185">Reference proteome</keyword>
<gene>
    <name evidence="2" type="ORF">B5808_04650</name>
</gene>
<evidence type="ECO:0000313" key="3">
    <source>
        <dbReference type="Proteomes" id="UP000192775"/>
    </source>
</evidence>
<name>A0A1X9LJC2_9MICO</name>
<dbReference type="KEGG" id="cphy:B5808_04650"/>
<dbReference type="Proteomes" id="UP000192775">
    <property type="component" value="Chromosome"/>
</dbReference>
<proteinExistence type="predicted"/>